<organism evidence="7 8">
    <name type="scientific">Lymnaea stagnalis</name>
    <name type="common">Great pond snail</name>
    <name type="synonym">Helix stagnalis</name>
    <dbReference type="NCBI Taxonomy" id="6523"/>
    <lineage>
        <taxon>Eukaryota</taxon>
        <taxon>Metazoa</taxon>
        <taxon>Spiralia</taxon>
        <taxon>Lophotrochozoa</taxon>
        <taxon>Mollusca</taxon>
        <taxon>Gastropoda</taxon>
        <taxon>Heterobranchia</taxon>
        <taxon>Euthyneura</taxon>
        <taxon>Panpulmonata</taxon>
        <taxon>Hygrophila</taxon>
        <taxon>Lymnaeoidea</taxon>
        <taxon>Lymnaeidae</taxon>
        <taxon>Lymnaea</taxon>
    </lineage>
</organism>
<dbReference type="GO" id="GO:0046540">
    <property type="term" value="C:U4/U6 x U5 tri-snRNP complex"/>
    <property type="evidence" value="ECO:0007669"/>
    <property type="project" value="InterPro"/>
</dbReference>
<feature type="compositionally biased region" description="Basic and acidic residues" evidence="6">
    <location>
        <begin position="123"/>
        <end position="138"/>
    </location>
</feature>
<evidence type="ECO:0000256" key="1">
    <source>
        <dbReference type="ARBA" id="ARBA00004123"/>
    </source>
</evidence>
<keyword evidence="8" id="KW-1185">Reference proteome</keyword>
<gene>
    <name evidence="7" type="ORF">GSLYS_00001795001</name>
</gene>
<dbReference type="Pfam" id="PF19252">
    <property type="entry name" value="HIND"/>
    <property type="match status" value="1"/>
</dbReference>
<dbReference type="Proteomes" id="UP001497497">
    <property type="component" value="Unassembled WGS sequence"/>
</dbReference>
<feature type="compositionally biased region" description="Basic and acidic residues" evidence="6">
    <location>
        <begin position="36"/>
        <end position="50"/>
    </location>
</feature>
<proteinExistence type="inferred from homology"/>
<accession>A0AAV2H1X4</accession>
<feature type="compositionally biased region" description="Polar residues" evidence="6">
    <location>
        <begin position="94"/>
        <end position="109"/>
    </location>
</feature>
<feature type="region of interest" description="Disordered" evidence="6">
    <location>
        <begin position="590"/>
        <end position="610"/>
    </location>
</feature>
<feature type="region of interest" description="Disordered" evidence="6">
    <location>
        <begin position="1"/>
        <end position="143"/>
    </location>
</feature>
<evidence type="ECO:0000313" key="7">
    <source>
        <dbReference type="EMBL" id="CAL1527625.1"/>
    </source>
</evidence>
<dbReference type="PANTHER" id="PTHR14152">
    <property type="entry name" value="SQUAMOUS CELL CARCINOMA ANTIGEN RECOGNISED BY CYTOTOXIC T LYMPHOCYTES"/>
    <property type="match status" value="1"/>
</dbReference>
<evidence type="ECO:0000256" key="6">
    <source>
        <dbReference type="SAM" id="MobiDB-lite"/>
    </source>
</evidence>
<feature type="region of interest" description="Disordered" evidence="6">
    <location>
        <begin position="730"/>
        <end position="749"/>
    </location>
</feature>
<protein>
    <recommendedName>
        <fullName evidence="9">U4/U6.U5 tri-snRNP-associated protein 1</fullName>
    </recommendedName>
</protein>
<dbReference type="Pfam" id="PF03343">
    <property type="entry name" value="SART-1"/>
    <property type="match status" value="1"/>
</dbReference>
<evidence type="ECO:0000256" key="3">
    <source>
        <dbReference type="ARBA" id="ARBA00022664"/>
    </source>
</evidence>
<evidence type="ECO:0000256" key="5">
    <source>
        <dbReference type="ARBA" id="ARBA00023242"/>
    </source>
</evidence>
<comment type="similarity">
    <text evidence="2">Belongs to the SNU66/SART1 family.</text>
</comment>
<evidence type="ECO:0000256" key="2">
    <source>
        <dbReference type="ARBA" id="ARBA00006076"/>
    </source>
</evidence>
<feature type="region of interest" description="Disordered" evidence="6">
    <location>
        <begin position="293"/>
        <end position="313"/>
    </location>
</feature>
<feature type="region of interest" description="Disordered" evidence="6">
    <location>
        <begin position="158"/>
        <end position="188"/>
    </location>
</feature>
<dbReference type="AlphaFoldDB" id="A0AAV2H1X4"/>
<sequence length="799" mass="91369">MGSKKHKEKDRESKKKRKHRSRSRSREKKRRHRERSRSNDRERESTDFLQKDYGYSDGRGNDERSQVVDYNHGEPRDYDRRDRQSAAEAREETQNAQSSGDGSSLSIAETNRLRAKLGLKPLDVPDKGEDGKPKKIDGVHVPAVNLGDVRKTEILREKMSNKKSQRHHEKRLKTIKGLGESDSEDEDAKAWVLKSRKLQQEREMADKRAKMLEEMDEDFGIGTLVDQEFKKDKRYSSQDLTGLKVEHAMDKFDEGRNVILTLKDKGQNCVLDEEEGDVLINVNIQDDERAEKNVDNKKKKPEYKPYDEPQYDEYGMMKPNNMLSKYDEEIEGAKRESFTLGSGGLYDAAHEKRMAEIKQALRAQGQSLQMAPPTLLTEYMTPEEMEAAKFRKVKKKVRKIRKKEILKADDLLPLPEEVSNEDYGSRARGRGRVEPEDGEVSNDGTEETKDIKDVKEVKAEVDAVYSTDILAGAPQIKVDLDDSDIVGPDEDLTGVAIEEEEVQNELQGMLARARKLKLKKERQTQGGLEYALQDLDEKNSLETGANITLNSTSEFCRNLGEIPTYGLAGNREEDREEIMDMELEMMDHKRKKDELEETTGGWNQVDIDDNPVDIRAEEAAVLEEEPIASTGVGSALQLAIKKGYLEDEAPKKLPSMSTKYLELQAQNYTIQDKRYDDLDEKNRKRDRYQGGMITEFKEKETYKPDVKLDYVDESGRNLCAKEAFRQLSHRFHGKGSGKKKTEKRSKKVEEELLMKRMSSTDTPLNTLSLLKDKQKSEKSPYIVLSGSKGFTSNTIVKPS</sequence>
<dbReference type="InterPro" id="IPR045347">
    <property type="entry name" value="HIND"/>
</dbReference>
<evidence type="ECO:0008006" key="9">
    <source>
        <dbReference type="Google" id="ProtNLM"/>
    </source>
</evidence>
<feature type="compositionally biased region" description="Basic residues" evidence="6">
    <location>
        <begin position="161"/>
        <end position="174"/>
    </location>
</feature>
<reference evidence="7 8" key="1">
    <citation type="submission" date="2024-04" db="EMBL/GenBank/DDBJ databases">
        <authorList>
            <consortium name="Genoscope - CEA"/>
            <person name="William W."/>
        </authorList>
    </citation>
    <scope>NUCLEOTIDE SEQUENCE [LARGE SCALE GENOMIC DNA]</scope>
</reference>
<feature type="compositionally biased region" description="Basic residues" evidence="6">
    <location>
        <begin position="730"/>
        <end position="746"/>
    </location>
</feature>
<comment type="subcellular location">
    <subcellularLocation>
        <location evidence="1">Nucleus</location>
    </subcellularLocation>
</comment>
<keyword evidence="4" id="KW-0508">mRNA splicing</keyword>
<dbReference type="InterPro" id="IPR005011">
    <property type="entry name" value="SNU66/SART1"/>
</dbReference>
<comment type="caution">
    <text evidence="7">The sequence shown here is derived from an EMBL/GenBank/DDBJ whole genome shotgun (WGS) entry which is preliminary data.</text>
</comment>
<feature type="compositionally biased region" description="Basic and acidic residues" evidence="6">
    <location>
        <begin position="59"/>
        <end position="93"/>
    </location>
</feature>
<feature type="region of interest" description="Disordered" evidence="6">
    <location>
        <begin position="417"/>
        <end position="451"/>
    </location>
</feature>
<dbReference type="GO" id="GO:0045292">
    <property type="term" value="P:mRNA cis splicing, via spliceosome"/>
    <property type="evidence" value="ECO:0007669"/>
    <property type="project" value="TreeGrafter"/>
</dbReference>
<feature type="compositionally biased region" description="Basic residues" evidence="6">
    <location>
        <begin position="1"/>
        <end position="35"/>
    </location>
</feature>
<keyword evidence="5" id="KW-0539">Nucleus</keyword>
<dbReference type="PANTHER" id="PTHR14152:SF5">
    <property type="entry name" value="U4_U6.U5 TRI-SNRNP-ASSOCIATED PROTEIN 1"/>
    <property type="match status" value="1"/>
</dbReference>
<name>A0AAV2H1X4_LYMST</name>
<evidence type="ECO:0000256" key="4">
    <source>
        <dbReference type="ARBA" id="ARBA00023187"/>
    </source>
</evidence>
<evidence type="ECO:0000313" key="8">
    <source>
        <dbReference type="Proteomes" id="UP001497497"/>
    </source>
</evidence>
<feature type="compositionally biased region" description="Basic and acidic residues" evidence="6">
    <location>
        <begin position="293"/>
        <end position="307"/>
    </location>
</feature>
<keyword evidence="3" id="KW-0507">mRNA processing</keyword>
<dbReference type="GO" id="GO:0000481">
    <property type="term" value="P:maturation of 5S rRNA"/>
    <property type="evidence" value="ECO:0007669"/>
    <property type="project" value="TreeGrafter"/>
</dbReference>
<dbReference type="EMBL" id="CAXITT010000020">
    <property type="protein sequence ID" value="CAL1527625.1"/>
    <property type="molecule type" value="Genomic_DNA"/>
</dbReference>